<dbReference type="AlphaFoldDB" id="A0A1N6KHV7"/>
<reference evidence="2 3" key="1">
    <citation type="submission" date="2016-11" db="EMBL/GenBank/DDBJ databases">
        <authorList>
            <person name="Jaros S."/>
            <person name="Januszkiewicz K."/>
            <person name="Wedrychowicz H."/>
        </authorList>
    </citation>
    <scope>NUCLEOTIDE SEQUENCE [LARGE SCALE GENOMIC DNA]</scope>
    <source>
        <strain evidence="2 3">GAS95</strain>
    </source>
</reference>
<dbReference type="Proteomes" id="UP000185151">
    <property type="component" value="Unassembled WGS sequence"/>
</dbReference>
<gene>
    <name evidence="2" type="ORF">SAMN05444165_3653</name>
</gene>
<organism evidence="2 3">
    <name type="scientific">Paraburkholderia phenazinium</name>
    <dbReference type="NCBI Taxonomy" id="60549"/>
    <lineage>
        <taxon>Bacteria</taxon>
        <taxon>Pseudomonadati</taxon>
        <taxon>Pseudomonadota</taxon>
        <taxon>Betaproteobacteria</taxon>
        <taxon>Burkholderiales</taxon>
        <taxon>Burkholderiaceae</taxon>
        <taxon>Paraburkholderia</taxon>
    </lineage>
</organism>
<evidence type="ECO:0000313" key="3">
    <source>
        <dbReference type="Proteomes" id="UP000185151"/>
    </source>
</evidence>
<proteinExistence type="predicted"/>
<dbReference type="RefSeq" id="WP_074297876.1">
    <property type="nucleotide sequence ID" value="NZ_FSRU01000002.1"/>
</dbReference>
<protein>
    <submittedName>
        <fullName evidence="2">Uncharacterized protein</fullName>
    </submittedName>
</protein>
<keyword evidence="3" id="KW-1185">Reference proteome</keyword>
<dbReference type="OrthoDB" id="9958937at2"/>
<dbReference type="EMBL" id="FSRU01000002">
    <property type="protein sequence ID" value="SIO56128.1"/>
    <property type="molecule type" value="Genomic_DNA"/>
</dbReference>
<evidence type="ECO:0000256" key="1">
    <source>
        <dbReference type="SAM" id="SignalP"/>
    </source>
</evidence>
<sequence>MIDIVRRTALTASFALTCALFPTQAARADGAAAVTPYDANEAQLRGGPQAYDDIYQSQTAGVVQPGTTPGMPGGQAATPEEHMLAAPGMPQAGGGIAAPAARKAKAAPGDPYALGGAGPQPYGLGAGTRPVYKLPY</sequence>
<feature type="chain" id="PRO_5012297478" evidence="1">
    <location>
        <begin position="28"/>
        <end position="136"/>
    </location>
</feature>
<keyword evidence="1" id="KW-0732">Signal</keyword>
<accession>A0A1N6KHV7</accession>
<evidence type="ECO:0000313" key="2">
    <source>
        <dbReference type="EMBL" id="SIO56128.1"/>
    </source>
</evidence>
<name>A0A1N6KHV7_9BURK</name>
<feature type="signal peptide" evidence="1">
    <location>
        <begin position="1"/>
        <end position="27"/>
    </location>
</feature>